<dbReference type="SUPFAM" id="SSF53335">
    <property type="entry name" value="S-adenosyl-L-methionine-dependent methyltransferases"/>
    <property type="match status" value="1"/>
</dbReference>
<protein>
    <submittedName>
        <fullName evidence="1">Uncharacterized protein</fullName>
    </submittedName>
</protein>
<dbReference type="HOGENOM" id="CLU_049351_2_0_1"/>
<keyword evidence="2" id="KW-1185">Reference proteome</keyword>
<evidence type="ECO:0000313" key="2">
    <source>
        <dbReference type="Proteomes" id="UP000030752"/>
    </source>
</evidence>
<dbReference type="Proteomes" id="UP000030752">
    <property type="component" value="Unassembled WGS sequence"/>
</dbReference>
<dbReference type="GO" id="GO:0005829">
    <property type="term" value="C:cytosol"/>
    <property type="evidence" value="ECO:0007669"/>
    <property type="project" value="TreeGrafter"/>
</dbReference>
<dbReference type="eggNOG" id="KOG2793">
    <property type="taxonomic scope" value="Eukaryota"/>
</dbReference>
<reference evidence="1 2" key="1">
    <citation type="submission" date="2013-03" db="EMBL/GenBank/DDBJ databases">
        <title>The Genome Sequence of Phialophora europaea CBS 101466.</title>
        <authorList>
            <consortium name="The Broad Institute Genomics Platform"/>
            <person name="Cuomo C."/>
            <person name="de Hoog S."/>
            <person name="Gorbushina A."/>
            <person name="Walker B."/>
            <person name="Young S.K."/>
            <person name="Zeng Q."/>
            <person name="Gargeya S."/>
            <person name="Fitzgerald M."/>
            <person name="Haas B."/>
            <person name="Abouelleil A."/>
            <person name="Allen A.W."/>
            <person name="Alvarado L."/>
            <person name="Arachchi H.M."/>
            <person name="Berlin A.M."/>
            <person name="Chapman S.B."/>
            <person name="Gainer-Dewar J."/>
            <person name="Goldberg J."/>
            <person name="Griggs A."/>
            <person name="Gujja S."/>
            <person name="Hansen M."/>
            <person name="Howarth C."/>
            <person name="Imamovic A."/>
            <person name="Ireland A."/>
            <person name="Larimer J."/>
            <person name="McCowan C."/>
            <person name="Murphy C."/>
            <person name="Pearson M."/>
            <person name="Poon T.W."/>
            <person name="Priest M."/>
            <person name="Roberts A."/>
            <person name="Saif S."/>
            <person name="Shea T."/>
            <person name="Sisk P."/>
            <person name="Sykes S."/>
            <person name="Wortman J."/>
            <person name="Nusbaum C."/>
            <person name="Birren B."/>
        </authorList>
    </citation>
    <scope>NUCLEOTIDE SEQUENCE [LARGE SCALE GENOMIC DNA]</scope>
    <source>
        <strain evidence="1 2">CBS 101466</strain>
    </source>
</reference>
<evidence type="ECO:0000313" key="1">
    <source>
        <dbReference type="EMBL" id="ETN46667.1"/>
    </source>
</evidence>
<dbReference type="InParanoid" id="W2SD83"/>
<organism evidence="1 2">
    <name type="scientific">Cyphellophora europaea (strain CBS 101466)</name>
    <name type="common">Phialophora europaea</name>
    <dbReference type="NCBI Taxonomy" id="1220924"/>
    <lineage>
        <taxon>Eukaryota</taxon>
        <taxon>Fungi</taxon>
        <taxon>Dikarya</taxon>
        <taxon>Ascomycota</taxon>
        <taxon>Pezizomycotina</taxon>
        <taxon>Eurotiomycetes</taxon>
        <taxon>Chaetothyriomycetidae</taxon>
        <taxon>Chaetothyriales</taxon>
        <taxon>Cyphellophoraceae</taxon>
        <taxon>Cyphellophora</taxon>
    </lineage>
</organism>
<dbReference type="STRING" id="1220924.W2SD83"/>
<dbReference type="EMBL" id="KB822711">
    <property type="protein sequence ID" value="ETN46667.1"/>
    <property type="molecule type" value="Genomic_DNA"/>
</dbReference>
<dbReference type="Gene3D" id="3.40.50.150">
    <property type="entry name" value="Vaccinia Virus protein VP39"/>
    <property type="match status" value="1"/>
</dbReference>
<accession>W2SD83</accession>
<dbReference type="RefSeq" id="XP_008711379.1">
    <property type="nucleotide sequence ID" value="XM_008713157.1"/>
</dbReference>
<dbReference type="AlphaFoldDB" id="W2SD83"/>
<dbReference type="OrthoDB" id="433955at2759"/>
<dbReference type="Pfam" id="PF10294">
    <property type="entry name" value="Methyltransf_16"/>
    <property type="match status" value="1"/>
</dbReference>
<dbReference type="PANTHER" id="PTHR14614:SF156">
    <property type="entry name" value="PROTEIN-LYSINE N-METHYLTRANSFERASE EFM2"/>
    <property type="match status" value="1"/>
</dbReference>
<dbReference type="GO" id="GO:0008757">
    <property type="term" value="F:S-adenosylmethionine-dependent methyltransferase activity"/>
    <property type="evidence" value="ECO:0007669"/>
    <property type="project" value="UniProtKB-ARBA"/>
</dbReference>
<name>W2SD83_CYPE1</name>
<gene>
    <name evidence="1" type="ORF">HMPREF1541_00853</name>
</gene>
<dbReference type="InterPro" id="IPR029063">
    <property type="entry name" value="SAM-dependent_MTases_sf"/>
</dbReference>
<dbReference type="InterPro" id="IPR019410">
    <property type="entry name" value="Methyltransf_16"/>
</dbReference>
<dbReference type="VEuPathDB" id="FungiDB:HMPREF1541_00853"/>
<dbReference type="GeneID" id="19968192"/>
<sequence length="244" mass="27447">MEDWKRPINKYKAVLDTGGENVDIDINVPKLRAENLHFQTWGSARILAGQLHTIPIEKAQFRENGVNILEMGAGTGLAGLAAAAIWQTSVTLTDLAPFVPGLARNIDVNKDVLSDRRASACSGALDWNQPATLPVFHHDPEQIQQTYSSETDKARVIIAADCLYSEDHPRMLTNAILAWLRPGPDSRVIVCYPLRIAYLDIIRELWELLEAGGLESVSEGKEEITDEVWDDERLHEWGVWRWRL</sequence>
<dbReference type="PANTHER" id="PTHR14614">
    <property type="entry name" value="HEPATOCELLULAR CARCINOMA-ASSOCIATED ANTIGEN"/>
    <property type="match status" value="1"/>
</dbReference>
<proteinExistence type="predicted"/>